<gene>
    <name evidence="6" type="primary">WBGene00096347</name>
</gene>
<evidence type="ECO:0000256" key="2">
    <source>
        <dbReference type="ARBA" id="ARBA00022737"/>
    </source>
</evidence>
<dbReference type="GO" id="GO:0005634">
    <property type="term" value="C:nucleus"/>
    <property type="evidence" value="ECO:0000318"/>
    <property type="project" value="GO_Central"/>
</dbReference>
<dbReference type="GO" id="GO:0008270">
    <property type="term" value="F:zinc ion binding"/>
    <property type="evidence" value="ECO:0007669"/>
    <property type="project" value="UniProtKB-KW"/>
</dbReference>
<dbReference type="AlphaFoldDB" id="A0A2A6CXV1"/>
<feature type="region of interest" description="Disordered" evidence="5">
    <location>
        <begin position="72"/>
        <end position="107"/>
    </location>
</feature>
<dbReference type="PROSITE" id="PS50157">
    <property type="entry name" value="ZINC_FINGER_C2H2_2"/>
    <property type="match status" value="2"/>
</dbReference>
<dbReference type="SUPFAM" id="SSF57667">
    <property type="entry name" value="beta-beta-alpha zinc fingers"/>
    <property type="match status" value="1"/>
</dbReference>
<dbReference type="OrthoDB" id="427030at2759"/>
<reference evidence="7" key="1">
    <citation type="journal article" date="2008" name="Nat. Genet.">
        <title>The Pristionchus pacificus genome provides a unique perspective on nematode lifestyle and parasitism.</title>
        <authorList>
            <person name="Dieterich C."/>
            <person name="Clifton S.W."/>
            <person name="Schuster L.N."/>
            <person name="Chinwalla A."/>
            <person name="Delehaunty K."/>
            <person name="Dinkelacker I."/>
            <person name="Fulton L."/>
            <person name="Fulton R."/>
            <person name="Godfrey J."/>
            <person name="Minx P."/>
            <person name="Mitreva M."/>
            <person name="Roeseler W."/>
            <person name="Tian H."/>
            <person name="Witte H."/>
            <person name="Yang S.P."/>
            <person name="Wilson R.K."/>
            <person name="Sommer R.J."/>
        </authorList>
    </citation>
    <scope>NUCLEOTIDE SEQUENCE [LARGE SCALE GENOMIC DNA]</scope>
    <source>
        <strain evidence="7">PS312</strain>
    </source>
</reference>
<evidence type="ECO:0000256" key="3">
    <source>
        <dbReference type="ARBA" id="ARBA00022771"/>
    </source>
</evidence>
<dbReference type="EnsemblMetazoa" id="PPA06793.1">
    <property type="protein sequence ID" value="PPA06793.1"/>
    <property type="gene ID" value="WBGene00096347"/>
</dbReference>
<dbReference type="InterPro" id="IPR036236">
    <property type="entry name" value="Znf_C2H2_sf"/>
</dbReference>
<proteinExistence type="predicted"/>
<keyword evidence="4" id="KW-0862">Zinc</keyword>
<reference evidence="6" key="2">
    <citation type="submission" date="2022-06" db="UniProtKB">
        <authorList>
            <consortium name="EnsemblMetazoa"/>
        </authorList>
    </citation>
    <scope>IDENTIFICATION</scope>
    <source>
        <strain evidence="6">PS312</strain>
    </source>
</reference>
<feature type="region of interest" description="Disordered" evidence="5">
    <location>
        <begin position="174"/>
        <end position="202"/>
    </location>
</feature>
<keyword evidence="1" id="KW-0479">Metal-binding</keyword>
<keyword evidence="7" id="KW-1185">Reference proteome</keyword>
<evidence type="ECO:0000313" key="7">
    <source>
        <dbReference type="Proteomes" id="UP000005239"/>
    </source>
</evidence>
<dbReference type="SMART" id="SM00355">
    <property type="entry name" value="ZnF_C2H2"/>
    <property type="match status" value="3"/>
</dbReference>
<dbReference type="Proteomes" id="UP000005239">
    <property type="component" value="Unassembled WGS sequence"/>
</dbReference>
<accession>A0A8R1U7I7</accession>
<keyword evidence="2" id="KW-0677">Repeat</keyword>
<dbReference type="PROSITE" id="PS00028">
    <property type="entry name" value="ZINC_FINGER_C2H2_1"/>
    <property type="match status" value="2"/>
</dbReference>
<evidence type="ECO:0000256" key="4">
    <source>
        <dbReference type="ARBA" id="ARBA00022833"/>
    </source>
</evidence>
<feature type="compositionally biased region" description="Low complexity" evidence="5">
    <location>
        <begin position="174"/>
        <end position="185"/>
    </location>
</feature>
<dbReference type="PANTHER" id="PTHR23235:SF120">
    <property type="entry name" value="KRUPPEL-LIKE FACTOR 15"/>
    <property type="match status" value="1"/>
</dbReference>
<evidence type="ECO:0000256" key="1">
    <source>
        <dbReference type="ARBA" id="ARBA00022723"/>
    </source>
</evidence>
<dbReference type="GO" id="GO:0010468">
    <property type="term" value="P:regulation of gene expression"/>
    <property type="evidence" value="ECO:0000318"/>
    <property type="project" value="GO_Central"/>
</dbReference>
<dbReference type="InterPro" id="IPR013087">
    <property type="entry name" value="Znf_C2H2_type"/>
</dbReference>
<dbReference type="Gene3D" id="3.30.160.60">
    <property type="entry name" value="Classic Zinc Finger"/>
    <property type="match status" value="2"/>
</dbReference>
<organism evidence="6 7">
    <name type="scientific">Pristionchus pacificus</name>
    <name type="common">Parasitic nematode worm</name>
    <dbReference type="NCBI Taxonomy" id="54126"/>
    <lineage>
        <taxon>Eukaryota</taxon>
        <taxon>Metazoa</taxon>
        <taxon>Ecdysozoa</taxon>
        <taxon>Nematoda</taxon>
        <taxon>Chromadorea</taxon>
        <taxon>Rhabditida</taxon>
        <taxon>Rhabditina</taxon>
        <taxon>Diplogasteromorpha</taxon>
        <taxon>Diplogasteroidea</taxon>
        <taxon>Neodiplogasteridae</taxon>
        <taxon>Pristionchus</taxon>
    </lineage>
</organism>
<evidence type="ECO:0000313" key="6">
    <source>
        <dbReference type="EnsemblMetazoa" id="PPA06793.1"/>
    </source>
</evidence>
<evidence type="ECO:0000256" key="5">
    <source>
        <dbReference type="SAM" id="MobiDB-lite"/>
    </source>
</evidence>
<accession>A0A2A6CXV1</accession>
<keyword evidence="3" id="KW-0863">Zinc-finger</keyword>
<sequence>MESWNSVVISDDTKAFAWSGVMKAFKEDSSVPKYAKALLELLIEERREILDTQQRMVKIIDDMGRKVTDLSSAQFTSKSGESSSNQTPANSDSSNEVLDSSNGSINMHSIVDSHQSTTVEIVTGEPLFYDSFPTSSLRLAKDEMKEEEEDDYEDYTKAAFKRLQASSAKLIRNSFGASSSTGPSSSKRKRPHSSGDISSTPIPASFSSGYNCRYQDCEETFESASELEEHVKGHIYKQKHHCAVCGLGIRSETRLRDHMNQHTGERPYVCEHCGKGFTRVDAKNGHTKKCAERDQSSSRLPLEEILGALEAGSLATTAAYIDNDDD</sequence>
<name>A0A2A6CXV1_PRIPA</name>
<protein>
    <submittedName>
        <fullName evidence="6">Zinc finger protein</fullName>
    </submittedName>
</protein>
<dbReference type="PANTHER" id="PTHR23235">
    <property type="entry name" value="KRUEPPEL-LIKE TRANSCRIPTION FACTOR"/>
    <property type="match status" value="1"/>
</dbReference>
<dbReference type="FunFam" id="3.30.160.60:FF:000100">
    <property type="entry name" value="Zinc finger 45-like"/>
    <property type="match status" value="1"/>
</dbReference>